<keyword evidence="2" id="KW-1185">Reference proteome</keyword>
<comment type="caution">
    <text evidence="1">The sequence shown here is derived from an EMBL/GenBank/DDBJ whole genome shotgun (WGS) entry which is preliminary data.</text>
</comment>
<protein>
    <submittedName>
        <fullName evidence="1">Uncharacterized protein</fullName>
    </submittedName>
</protein>
<reference evidence="1" key="1">
    <citation type="submission" date="2024-06" db="EMBL/GenBank/DDBJ databases">
        <title>Genomic Encyclopedia of Type Strains, Phase IV (KMG-IV): sequencing the most valuable type-strain genomes for metagenomic binning, comparative biology and taxonomic classification.</title>
        <authorList>
            <person name="Goeker M."/>
        </authorList>
    </citation>
    <scope>NUCLEOTIDE SEQUENCE</scope>
    <source>
        <strain evidence="1">SJCon</strain>
    </source>
</reference>
<dbReference type="Proteomes" id="UP001549207">
    <property type="component" value="Unassembled WGS sequence"/>
</dbReference>
<evidence type="ECO:0000313" key="1">
    <source>
        <dbReference type="EMBL" id="MET3771754.1"/>
    </source>
</evidence>
<name>A0ACC6TDF6_9MICC</name>
<evidence type="ECO:0000313" key="2">
    <source>
        <dbReference type="Proteomes" id="UP001549207"/>
    </source>
</evidence>
<accession>A0ACC6TDF6</accession>
<sequence>MWAHTGEFDLAGQTIRVPSPALAILILALHALRSPHLPACRQELAYLAQLVWLQAQAPGILRIAEATGSLAAVRPFLEGLLADPHAVEWPPASMEWRNRLLAREPGSARLVALVQAPWRAKPGLLWRAVFPQPQVFLSGNIYADMSVGGQLMQHWARWARFLRALPQIARDLRAGG</sequence>
<proteinExistence type="predicted"/>
<organism evidence="1 2">
    <name type="scientific">Arthrobacter nitrophenolicus</name>
    <dbReference type="NCBI Taxonomy" id="683150"/>
    <lineage>
        <taxon>Bacteria</taxon>
        <taxon>Bacillati</taxon>
        <taxon>Actinomycetota</taxon>
        <taxon>Actinomycetes</taxon>
        <taxon>Micrococcales</taxon>
        <taxon>Micrococcaceae</taxon>
        <taxon>Arthrobacter</taxon>
    </lineage>
</organism>
<dbReference type="EMBL" id="JBEPNJ010000004">
    <property type="protein sequence ID" value="MET3771754.1"/>
    <property type="molecule type" value="Genomic_DNA"/>
</dbReference>
<gene>
    <name evidence="1" type="ORF">ABIC98_001391</name>
</gene>